<dbReference type="EMBL" id="JACHDO010000001">
    <property type="protein sequence ID" value="MBB5494837.1"/>
    <property type="molecule type" value="Genomic_DNA"/>
</dbReference>
<comment type="similarity">
    <text evidence="2">Belongs to the methyltransferase superfamily. L-isoaspartyl/D-aspartyl protein methyltransferase family.</text>
</comment>
<keyword evidence="5" id="KW-0963">Cytoplasm</keyword>
<dbReference type="GO" id="GO:0005737">
    <property type="term" value="C:cytoplasm"/>
    <property type="evidence" value="ECO:0007669"/>
    <property type="project" value="UniProtKB-SubCell"/>
</dbReference>
<dbReference type="Pfam" id="PF01135">
    <property type="entry name" value="PCMT"/>
    <property type="match status" value="1"/>
</dbReference>
<evidence type="ECO:0000256" key="7">
    <source>
        <dbReference type="ARBA" id="ARBA00022679"/>
    </source>
</evidence>
<gene>
    <name evidence="12" type="ORF">HNR07_005974</name>
</gene>
<dbReference type="RefSeq" id="WP_184368914.1">
    <property type="nucleotide sequence ID" value="NZ_BAAAKM010000104.1"/>
</dbReference>
<evidence type="ECO:0000313" key="12">
    <source>
        <dbReference type="EMBL" id="MBB5494837.1"/>
    </source>
</evidence>
<dbReference type="InterPro" id="IPR029063">
    <property type="entry name" value="SAM-dependent_MTases_sf"/>
</dbReference>
<dbReference type="GO" id="GO:0004719">
    <property type="term" value="F:protein-L-isoaspartate (D-aspartate) O-methyltransferase activity"/>
    <property type="evidence" value="ECO:0007669"/>
    <property type="project" value="UniProtKB-EC"/>
</dbReference>
<evidence type="ECO:0000256" key="8">
    <source>
        <dbReference type="ARBA" id="ARBA00022691"/>
    </source>
</evidence>
<accession>A0A840WTF0</accession>
<evidence type="ECO:0000256" key="10">
    <source>
        <dbReference type="ARBA" id="ARBA00031323"/>
    </source>
</evidence>
<protein>
    <recommendedName>
        <fullName evidence="4">Protein-L-isoaspartate O-methyltransferase</fullName>
        <ecNumber evidence="3">2.1.1.77</ecNumber>
    </recommendedName>
    <alternativeName>
        <fullName evidence="11">L-isoaspartyl protein carboxyl methyltransferase</fullName>
    </alternativeName>
    <alternativeName>
        <fullName evidence="9">Protein L-isoaspartyl methyltransferase</fullName>
    </alternativeName>
    <alternativeName>
        <fullName evidence="10">Protein-beta-aspartate methyltransferase</fullName>
    </alternativeName>
</protein>
<evidence type="ECO:0000313" key="13">
    <source>
        <dbReference type="Proteomes" id="UP000579647"/>
    </source>
</evidence>
<evidence type="ECO:0000256" key="4">
    <source>
        <dbReference type="ARBA" id="ARBA00013346"/>
    </source>
</evidence>
<evidence type="ECO:0000256" key="3">
    <source>
        <dbReference type="ARBA" id="ARBA00011890"/>
    </source>
</evidence>
<dbReference type="Proteomes" id="UP000579647">
    <property type="component" value="Unassembled WGS sequence"/>
</dbReference>
<keyword evidence="6 12" id="KW-0489">Methyltransferase</keyword>
<dbReference type="InterPro" id="IPR027573">
    <property type="entry name" value="Methyltran_FxLD"/>
</dbReference>
<keyword evidence="7 12" id="KW-0808">Transferase</keyword>
<sequence length="427" mass="45640">MTDTTTTDQDEASCLRTEMVDLLTGDGYLTDGAVKRAMLAVPRHRFAPEADLAAAHAPYDAVITKHDEHGVAISSVSAPQVQAMMLEQASLAPGDRVLEIGSGGYNAALIAELVGEHGSVTTVDIDSDVTDRAEELLKHTGYDDRVRVVCADAADGTPEHGPYDAIIVTVGAWDVPPGWVDNLAEGGRLVVPLRMRNVTQSLALVREGDRLVSRDERICGFVPMQGSDGHTETQILLRGDTSAVLRFDDEAPADPHALDGVLLTDRVEVWTGVALAPRELIVGLRLYLASTLPGFGTLTVDPDQDFGPLAPSNPGFSMAAVNTAGGGREFAYLLTRRTEQGDFEYGVHAFGPDAAAFADTVAEQVRTWDREHRGGPGPRIELLPASTPVSDLPGQAHIAKRHRILTFSWPKATDADGQVPSNTNEGE</sequence>
<dbReference type="CDD" id="cd02440">
    <property type="entry name" value="AdoMet_MTases"/>
    <property type="match status" value="1"/>
</dbReference>
<dbReference type="AlphaFoldDB" id="A0A840WTF0"/>
<dbReference type="SUPFAM" id="SSF53335">
    <property type="entry name" value="S-adenosyl-L-methionine-dependent methyltransferases"/>
    <property type="match status" value="1"/>
</dbReference>
<evidence type="ECO:0000256" key="2">
    <source>
        <dbReference type="ARBA" id="ARBA00005369"/>
    </source>
</evidence>
<dbReference type="GO" id="GO:0032259">
    <property type="term" value="P:methylation"/>
    <property type="evidence" value="ECO:0007669"/>
    <property type="project" value="UniProtKB-KW"/>
</dbReference>
<dbReference type="Gene3D" id="3.40.50.150">
    <property type="entry name" value="Vaccinia Virus protein VP39"/>
    <property type="match status" value="1"/>
</dbReference>
<dbReference type="PANTHER" id="PTHR11579">
    <property type="entry name" value="PROTEIN-L-ISOASPARTATE O-METHYLTRANSFERASE"/>
    <property type="match status" value="1"/>
</dbReference>
<dbReference type="InterPro" id="IPR000682">
    <property type="entry name" value="PCMT"/>
</dbReference>
<dbReference type="EC" id="2.1.1.77" evidence="3"/>
<comment type="caution">
    <text evidence="12">The sequence shown here is derived from an EMBL/GenBank/DDBJ whole genome shotgun (WGS) entry which is preliminary data.</text>
</comment>
<evidence type="ECO:0000256" key="1">
    <source>
        <dbReference type="ARBA" id="ARBA00004496"/>
    </source>
</evidence>
<name>A0A840WTF0_9ACTN</name>
<evidence type="ECO:0000256" key="9">
    <source>
        <dbReference type="ARBA" id="ARBA00030757"/>
    </source>
</evidence>
<dbReference type="PANTHER" id="PTHR11579:SF0">
    <property type="entry name" value="PROTEIN-L-ISOASPARTATE(D-ASPARTATE) O-METHYLTRANSFERASE"/>
    <property type="match status" value="1"/>
</dbReference>
<reference evidence="12 13" key="1">
    <citation type="submission" date="2020-08" db="EMBL/GenBank/DDBJ databases">
        <title>Sequencing the genomes of 1000 actinobacteria strains.</title>
        <authorList>
            <person name="Klenk H.-P."/>
        </authorList>
    </citation>
    <scope>NUCLEOTIDE SEQUENCE [LARGE SCALE GENOMIC DNA]</scope>
    <source>
        <strain evidence="12 13">DSM 44598</strain>
    </source>
</reference>
<evidence type="ECO:0000256" key="11">
    <source>
        <dbReference type="ARBA" id="ARBA00031350"/>
    </source>
</evidence>
<keyword evidence="8" id="KW-0949">S-adenosyl-L-methionine</keyword>
<organism evidence="12 13">
    <name type="scientific">Nocardiopsis metallicus</name>
    <dbReference type="NCBI Taxonomy" id="179819"/>
    <lineage>
        <taxon>Bacteria</taxon>
        <taxon>Bacillati</taxon>
        <taxon>Actinomycetota</taxon>
        <taxon>Actinomycetes</taxon>
        <taxon>Streptosporangiales</taxon>
        <taxon>Nocardiopsidaceae</taxon>
        <taxon>Nocardiopsis</taxon>
    </lineage>
</organism>
<evidence type="ECO:0000256" key="5">
    <source>
        <dbReference type="ARBA" id="ARBA00022490"/>
    </source>
</evidence>
<keyword evidence="13" id="KW-1185">Reference proteome</keyword>
<comment type="subcellular location">
    <subcellularLocation>
        <location evidence="1">Cytoplasm</location>
    </subcellularLocation>
</comment>
<proteinExistence type="inferred from homology"/>
<evidence type="ECO:0000256" key="6">
    <source>
        <dbReference type="ARBA" id="ARBA00022603"/>
    </source>
</evidence>
<dbReference type="NCBIfam" id="TIGR04364">
    <property type="entry name" value="methyltran_FxLD"/>
    <property type="match status" value="1"/>
</dbReference>